<evidence type="ECO:0000256" key="1">
    <source>
        <dbReference type="ARBA" id="ARBA00004141"/>
    </source>
</evidence>
<proteinExistence type="inferred from homology"/>
<evidence type="ECO:0008006" key="9">
    <source>
        <dbReference type="Google" id="ProtNLM"/>
    </source>
</evidence>
<dbReference type="GO" id="GO:0016020">
    <property type="term" value="C:membrane"/>
    <property type="evidence" value="ECO:0007669"/>
    <property type="project" value="UniProtKB-SubCell"/>
</dbReference>
<dbReference type="InterPro" id="IPR007248">
    <property type="entry name" value="Mpv17_PMP22"/>
</dbReference>
<accession>A0AAD9NSS9</accession>
<evidence type="ECO:0000256" key="2">
    <source>
        <dbReference type="ARBA" id="ARBA00006824"/>
    </source>
</evidence>
<dbReference type="GO" id="GO:0005739">
    <property type="term" value="C:mitochondrion"/>
    <property type="evidence" value="ECO:0007669"/>
    <property type="project" value="TreeGrafter"/>
</dbReference>
<dbReference type="PANTHER" id="PTHR11266:SF8">
    <property type="entry name" value="MPV17-LIKE PROTEIN 2"/>
    <property type="match status" value="1"/>
</dbReference>
<dbReference type="AlphaFoldDB" id="A0AAD9NSS9"/>
<evidence type="ECO:0000256" key="6">
    <source>
        <dbReference type="RuleBase" id="RU363053"/>
    </source>
</evidence>
<dbReference type="PANTHER" id="PTHR11266">
    <property type="entry name" value="PEROXISOMAL MEMBRANE PROTEIN 2, PXMP2 MPV17"/>
    <property type="match status" value="1"/>
</dbReference>
<keyword evidence="8" id="KW-1185">Reference proteome</keyword>
<name>A0AAD9NSS9_RIDPI</name>
<comment type="subcellular location">
    <subcellularLocation>
        <location evidence="1">Membrane</location>
        <topology evidence="1">Multi-pass membrane protein</topology>
    </subcellularLocation>
</comment>
<protein>
    <recommendedName>
        <fullName evidence="9">Mpv17-like protein 2</fullName>
    </recommendedName>
</protein>
<gene>
    <name evidence="7" type="ORF">NP493_501g02002</name>
</gene>
<evidence type="ECO:0000256" key="5">
    <source>
        <dbReference type="ARBA" id="ARBA00023136"/>
    </source>
</evidence>
<reference evidence="7" key="1">
    <citation type="journal article" date="2023" name="Mol. Biol. Evol.">
        <title>Third-Generation Sequencing Reveals the Adaptive Role of the Epigenome in Three Deep-Sea Polychaetes.</title>
        <authorList>
            <person name="Perez M."/>
            <person name="Aroh O."/>
            <person name="Sun Y."/>
            <person name="Lan Y."/>
            <person name="Juniper S.K."/>
            <person name="Young C.R."/>
            <person name="Angers B."/>
            <person name="Qian P.Y."/>
        </authorList>
    </citation>
    <scope>NUCLEOTIDE SEQUENCE</scope>
    <source>
        <strain evidence="7">R07B-5</strain>
    </source>
</reference>
<comment type="similarity">
    <text evidence="2 6">Belongs to the peroxisomal membrane protein PXMP2/4 family.</text>
</comment>
<evidence type="ECO:0000256" key="3">
    <source>
        <dbReference type="ARBA" id="ARBA00022692"/>
    </source>
</evidence>
<organism evidence="7 8">
    <name type="scientific">Ridgeia piscesae</name>
    <name type="common">Tubeworm</name>
    <dbReference type="NCBI Taxonomy" id="27915"/>
    <lineage>
        <taxon>Eukaryota</taxon>
        <taxon>Metazoa</taxon>
        <taxon>Spiralia</taxon>
        <taxon>Lophotrochozoa</taxon>
        <taxon>Annelida</taxon>
        <taxon>Polychaeta</taxon>
        <taxon>Sedentaria</taxon>
        <taxon>Canalipalpata</taxon>
        <taxon>Sabellida</taxon>
        <taxon>Siboglinidae</taxon>
        <taxon>Ridgeia</taxon>
    </lineage>
</organism>
<dbReference type="Pfam" id="PF04117">
    <property type="entry name" value="Mpv17_PMP22"/>
    <property type="match status" value="1"/>
</dbReference>
<sequence length="186" mass="20761">MAVSVVAKAVGRLFSSRYLFVTNTVSYGVLMTAGDAAVQGIERVLARSKGKPLADYDWRRTGRLGGTGLLLGPFNHVWYAFLDRVLPGCNTATVLRKILSDQLIASPFFAFAFFAGTGTLEGQPVREMLVEFKKKFWAVYKADWTLWPTAQAINFYFLPPQFRVLYVGIVTCAWDGFLSYVKHEVG</sequence>
<comment type="caution">
    <text evidence="7">The sequence shown here is derived from an EMBL/GenBank/DDBJ whole genome shotgun (WGS) entry which is preliminary data.</text>
</comment>
<keyword evidence="4" id="KW-1133">Transmembrane helix</keyword>
<evidence type="ECO:0000313" key="7">
    <source>
        <dbReference type="EMBL" id="KAK2179291.1"/>
    </source>
</evidence>
<keyword evidence="5" id="KW-0472">Membrane</keyword>
<dbReference type="EMBL" id="JAODUO010000500">
    <property type="protein sequence ID" value="KAK2179291.1"/>
    <property type="molecule type" value="Genomic_DNA"/>
</dbReference>
<evidence type="ECO:0000256" key="4">
    <source>
        <dbReference type="ARBA" id="ARBA00022989"/>
    </source>
</evidence>
<dbReference type="GO" id="GO:0061668">
    <property type="term" value="P:mitochondrial ribosome assembly"/>
    <property type="evidence" value="ECO:0007669"/>
    <property type="project" value="TreeGrafter"/>
</dbReference>
<keyword evidence="3" id="KW-0812">Transmembrane</keyword>
<dbReference type="Proteomes" id="UP001209878">
    <property type="component" value="Unassembled WGS sequence"/>
</dbReference>
<evidence type="ECO:0000313" key="8">
    <source>
        <dbReference type="Proteomes" id="UP001209878"/>
    </source>
</evidence>